<dbReference type="EMBL" id="MK359332">
    <property type="protein sequence ID" value="QAY08803.1"/>
    <property type="molecule type" value="Genomic_DNA"/>
</dbReference>
<gene>
    <name evidence="1" type="primary">167</name>
    <name evidence="1" type="ORF">SEA_GENIE2_167</name>
</gene>
<evidence type="ECO:0000313" key="2">
    <source>
        <dbReference type="Proteomes" id="UP000290620"/>
    </source>
</evidence>
<evidence type="ECO:0000313" key="1">
    <source>
        <dbReference type="EMBL" id="QAY08803.1"/>
    </source>
</evidence>
<sequence>MANNKVWRVGDKVKSNDNKYEGVVQEIVDSNHVNVQVGGYGKMQFRNRELKRKFG</sequence>
<proteinExistence type="predicted"/>
<name>A0A411C4K5_9CAUD</name>
<protein>
    <submittedName>
        <fullName evidence="1">Uncharacterized protein</fullName>
    </submittedName>
</protein>
<organism evidence="1 2">
    <name type="scientific">Streptomyces phage Genie2</name>
    <dbReference type="NCBI Taxonomy" id="2502445"/>
    <lineage>
        <taxon>Viruses</taxon>
        <taxon>Duplodnaviria</taxon>
        <taxon>Heunggongvirae</taxon>
        <taxon>Uroviricota</taxon>
        <taxon>Caudoviricetes</taxon>
        <taxon>Stanwilliamsviridae</taxon>
        <taxon>Boydwoodruffvirinae</taxon>
        <taxon>Karimacvirus</taxon>
        <taxon>Karimacvirus yaboi</taxon>
        <taxon>Streptomyces virus Yaboi</taxon>
    </lineage>
</organism>
<reference evidence="1 2" key="1">
    <citation type="submission" date="2019-01" db="EMBL/GenBank/DDBJ databases">
        <authorList>
            <person name="Lyon D.B."/>
            <person name="Harback M.R."/>
            <person name="Yucebas K."/>
            <person name="Mousa M."/>
            <person name="Fanegan A."/>
            <person name="Shaffer C.D."/>
            <person name="Weston-Hafer K.A."/>
            <person name="Garlena R.A."/>
            <person name="Russell D.A."/>
            <person name="Pope W.H."/>
            <person name="Jacobs-Sera D."/>
            <person name="Hendrix R.W."/>
            <person name="Hatfull G.F."/>
        </authorList>
    </citation>
    <scope>NUCLEOTIDE SEQUENCE [LARGE SCALE GENOMIC DNA]</scope>
</reference>
<accession>A0A411C4K5</accession>
<dbReference type="Proteomes" id="UP000290620">
    <property type="component" value="Segment"/>
</dbReference>